<proteinExistence type="predicted"/>
<sequence>MTRCVLAAPAFFTALALRWGAAESPIQHVLIQMPLLVLAGALLAWNLKARRDWALPLFILALSVFLFWMLPRSVDWALTRAGEVAKLVSLPLLLGVPLRLSWPWLGPVLRGFLQANALSMLGVLGFLYIHAPIRICNSYLVSDQQDLGVGFLIAAAGLTCLWVCPVLFGQAEQDASPPWSFPGAKDLKS</sequence>
<evidence type="ECO:0000313" key="3">
    <source>
        <dbReference type="Proteomes" id="UP000001023"/>
    </source>
</evidence>
<name>Q5LL47_RUEPO</name>
<dbReference type="EMBL" id="CP000032">
    <property type="protein sequence ID" value="AAV97316.1"/>
    <property type="molecule type" value="Genomic_DNA"/>
</dbReference>
<dbReference type="AlphaFoldDB" id="Q5LL47"/>
<reference evidence="2 3" key="1">
    <citation type="journal article" date="2004" name="Nature">
        <title>Genome sequence of Silicibacter pomeroyi reveals adaptations to the marine environment.</title>
        <authorList>
            <person name="Moran M.A."/>
            <person name="Buchan A."/>
            <person name="Gonzalez J.M."/>
            <person name="Heidelberg J.F."/>
            <person name="Whitman W.B."/>
            <person name="Kiene R.P."/>
            <person name="Henriksen J.R."/>
            <person name="King G.M."/>
            <person name="Belas R."/>
            <person name="Fuqua C."/>
            <person name="Brinkac L."/>
            <person name="Lewis M."/>
            <person name="Johri S."/>
            <person name="Weaver B."/>
            <person name="Pai G."/>
            <person name="Eisen J.A."/>
            <person name="Rahe E."/>
            <person name="Sheldon W.M."/>
            <person name="Ye W."/>
            <person name="Miller T.R."/>
            <person name="Carlton J."/>
            <person name="Rasko D.A."/>
            <person name="Paulsen I.T."/>
            <person name="Ren Q."/>
            <person name="Daugherty S.C."/>
            <person name="Deboy R.T."/>
            <person name="Dodson R.J."/>
            <person name="Durkin A.S."/>
            <person name="Madupu R."/>
            <person name="Nelson W.C."/>
            <person name="Sullivan S.A."/>
            <person name="Rosovitz M.J."/>
            <person name="Haft D.H."/>
            <person name="Selengut J."/>
            <person name="Ward N."/>
        </authorList>
    </citation>
    <scope>NUCLEOTIDE SEQUENCE [LARGE SCALE GENOMIC DNA]</scope>
    <source>
        <strain evidence="3">ATCC 700808 / DSM 15171 / DSS-3</strain>
        <plasmid evidence="3">Plasmid megaplasmid Spo</plasmid>
    </source>
</reference>
<keyword evidence="1" id="KW-0472">Membrane</keyword>
<protein>
    <submittedName>
        <fullName evidence="2">Membrane protein, putative</fullName>
    </submittedName>
</protein>
<geneLocation type="plasmid" evidence="3">
    <name>megaplasmid Spo</name>
</geneLocation>
<keyword evidence="2" id="KW-0614">Plasmid</keyword>
<feature type="transmembrane region" description="Helical" evidence="1">
    <location>
        <begin position="149"/>
        <end position="168"/>
    </location>
</feature>
<dbReference type="PaxDb" id="246200-SPOA0182"/>
<evidence type="ECO:0000256" key="1">
    <source>
        <dbReference type="SAM" id="Phobius"/>
    </source>
</evidence>
<evidence type="ECO:0000313" key="2">
    <source>
        <dbReference type="EMBL" id="AAV97316.1"/>
    </source>
</evidence>
<dbReference type="Proteomes" id="UP000001023">
    <property type="component" value="Plasmid megaplasmid"/>
</dbReference>
<dbReference type="eggNOG" id="ENOG5032SXK">
    <property type="taxonomic scope" value="Bacteria"/>
</dbReference>
<feature type="transmembrane region" description="Helical" evidence="1">
    <location>
        <begin position="108"/>
        <end position="129"/>
    </location>
</feature>
<organism evidence="2 3">
    <name type="scientific">Ruegeria pomeroyi (strain ATCC 700808 / DSM 15171 / DSS-3)</name>
    <name type="common">Silicibacter pomeroyi</name>
    <dbReference type="NCBI Taxonomy" id="246200"/>
    <lineage>
        <taxon>Bacteria</taxon>
        <taxon>Pseudomonadati</taxon>
        <taxon>Pseudomonadota</taxon>
        <taxon>Alphaproteobacteria</taxon>
        <taxon>Rhodobacterales</taxon>
        <taxon>Roseobacteraceae</taxon>
        <taxon>Ruegeria</taxon>
    </lineage>
</organism>
<accession>Q5LL47</accession>
<reference evidence="2 3" key="2">
    <citation type="journal article" date="2014" name="Stand. Genomic Sci.">
        <title>An updated genome annotation for the model marine bacterium Ruegeria pomeroyi DSS-3.</title>
        <authorList>
            <person name="Rivers A.R."/>
            <person name="Smith C.B."/>
            <person name="Moran M.A."/>
        </authorList>
    </citation>
    <scope>GENOME REANNOTATION</scope>
    <source>
        <strain evidence="3">ATCC 700808 / DSM 15171 / DSS-3</strain>
        <plasmid evidence="3">Plasmid megaplasmid Spo</plasmid>
    </source>
</reference>
<keyword evidence="1" id="KW-0812">Transmembrane</keyword>
<feature type="transmembrane region" description="Helical" evidence="1">
    <location>
        <begin position="30"/>
        <end position="47"/>
    </location>
</feature>
<dbReference type="HOGENOM" id="CLU_108389_0_0_5"/>
<feature type="transmembrane region" description="Helical" evidence="1">
    <location>
        <begin position="54"/>
        <end position="70"/>
    </location>
</feature>
<keyword evidence="1" id="KW-1133">Transmembrane helix</keyword>
<keyword evidence="3" id="KW-1185">Reference proteome</keyword>
<gene>
    <name evidence="2" type="ordered locus">SPOA0182</name>
</gene>
<dbReference type="RefSeq" id="WP_011241961.1">
    <property type="nucleotide sequence ID" value="NC_006569.1"/>
</dbReference>
<dbReference type="KEGG" id="sil:SPOA0182"/>